<dbReference type="Proteomes" id="UP000243591">
    <property type="component" value="Chromosome"/>
</dbReference>
<dbReference type="AlphaFoldDB" id="A0A1D2LYV4"/>
<reference evidence="2 4" key="1">
    <citation type="submission" date="2017-09" db="EMBL/GenBank/DDBJ databases">
        <title>Complete Genome Sequences of Two Strains of the Meat Spoilage Bacterium Brochothrix thermosphacta Isolated from Ground Chicken.</title>
        <authorList>
            <person name="Paoli G.C."/>
            <person name="Wijey C."/>
            <person name="Chen C.-Y."/>
            <person name="Nguyen L."/>
            <person name="Yan X."/>
            <person name="Irwin P.L."/>
        </authorList>
    </citation>
    <scope>NUCLEOTIDE SEQUENCE [LARGE SCALE GENOMIC DNA]</scope>
    <source>
        <strain evidence="2 4">BI</strain>
    </source>
</reference>
<reference evidence="5" key="3">
    <citation type="submission" date="2018-04" db="EMBL/GenBank/DDBJ databases">
        <authorList>
            <person name="Illikoud N."/>
        </authorList>
    </citation>
    <scope>NUCLEOTIDE SEQUENCE [LARGE SCALE GENOMIC DNA]</scope>
</reference>
<dbReference type="Pfam" id="PF12730">
    <property type="entry name" value="ABC2_membrane_4"/>
    <property type="match status" value="1"/>
</dbReference>
<protein>
    <submittedName>
        <fullName evidence="2">ABC transporter permease</fullName>
    </submittedName>
</protein>
<keyword evidence="1" id="KW-0472">Membrane</keyword>
<proteinExistence type="predicted"/>
<dbReference type="GO" id="GO:0140359">
    <property type="term" value="F:ABC-type transporter activity"/>
    <property type="evidence" value="ECO:0007669"/>
    <property type="project" value="InterPro"/>
</dbReference>
<reference evidence="3" key="2">
    <citation type="submission" date="2018-04" db="EMBL/GenBank/DDBJ databases">
        <authorList>
            <person name="Go L.Y."/>
            <person name="Mitchell J.A."/>
        </authorList>
    </citation>
    <scope>NUCLEOTIDE SEQUENCE</scope>
    <source>
        <strain evidence="3">BSAS1 3</strain>
    </source>
</reference>
<keyword evidence="1" id="KW-0812">Transmembrane</keyword>
<dbReference type="PANTHER" id="PTHR37305">
    <property type="entry name" value="INTEGRAL MEMBRANE PROTEIN-RELATED"/>
    <property type="match status" value="1"/>
</dbReference>
<organism evidence="2 4">
    <name type="scientific">Brochothrix thermosphacta</name>
    <name type="common">Microbacterium thermosphactum</name>
    <dbReference type="NCBI Taxonomy" id="2756"/>
    <lineage>
        <taxon>Bacteria</taxon>
        <taxon>Bacillati</taxon>
        <taxon>Bacillota</taxon>
        <taxon>Bacilli</taxon>
        <taxon>Bacillales</taxon>
        <taxon>Listeriaceae</taxon>
        <taxon>Brochothrix</taxon>
    </lineage>
</organism>
<feature type="transmembrane region" description="Helical" evidence="1">
    <location>
        <begin position="98"/>
        <end position="124"/>
    </location>
</feature>
<feature type="transmembrane region" description="Helical" evidence="1">
    <location>
        <begin position="235"/>
        <end position="254"/>
    </location>
</feature>
<feature type="transmembrane region" description="Helical" evidence="1">
    <location>
        <begin position="144"/>
        <end position="168"/>
    </location>
</feature>
<name>A0A1D2LYV4_BROTH</name>
<evidence type="ECO:0000313" key="3">
    <source>
        <dbReference type="EMBL" id="SPP25501.1"/>
    </source>
</evidence>
<dbReference type="EMBL" id="CP023483">
    <property type="protein sequence ID" value="ATF26312.1"/>
    <property type="molecule type" value="Genomic_DNA"/>
</dbReference>
<feature type="transmembrane region" description="Helical" evidence="1">
    <location>
        <begin position="12"/>
        <end position="35"/>
    </location>
</feature>
<feature type="transmembrane region" description="Helical" evidence="1">
    <location>
        <begin position="175"/>
        <end position="198"/>
    </location>
</feature>
<sequence length="262" mass="29330">MYALIQNEIAKLWYRKSTLVFILLTFIFGFGFAYLSKRFEIVPGGADYFSTLGGQTSFINLFIVIVASTIVATEFSQGTIKFLLIRPYSRTQIMLSKIITTFVMAIVLSLLLFASSYLGTLVFFDNVDLLANMSSTVSVSAMGLALRTISANLLLMIFYIMISVFISASFRSQALAVGLGTAILFSSSILNAISTIVMQKYHWLRWNPFNTLNIKEAVLPKSAQFLDYQLSATEMIIALCCYIVLFYIISQLVFNRRDVALS</sequence>
<feature type="transmembrane region" description="Helical" evidence="1">
    <location>
        <begin position="55"/>
        <end position="77"/>
    </location>
</feature>
<dbReference type="Proteomes" id="UP000270190">
    <property type="component" value="Unassembled WGS sequence"/>
</dbReference>
<keyword evidence="4" id="KW-1185">Reference proteome</keyword>
<evidence type="ECO:0000313" key="5">
    <source>
        <dbReference type="Proteomes" id="UP000270190"/>
    </source>
</evidence>
<dbReference type="GO" id="GO:0005886">
    <property type="term" value="C:plasma membrane"/>
    <property type="evidence" value="ECO:0007669"/>
    <property type="project" value="UniProtKB-SubCell"/>
</dbReference>
<dbReference type="OrthoDB" id="8613028at2"/>
<dbReference type="STRING" id="2756.BFR44_09370"/>
<dbReference type="EMBL" id="OUNC01000001">
    <property type="protein sequence ID" value="SPP25501.1"/>
    <property type="molecule type" value="Genomic_DNA"/>
</dbReference>
<dbReference type="RefSeq" id="WP_029091665.1">
    <property type="nucleotide sequence ID" value="NZ_CBCPHX010000002.1"/>
</dbReference>
<dbReference type="KEGG" id="bths:CNY62_07935"/>
<accession>A0A1D2LYV4</accession>
<evidence type="ECO:0000256" key="1">
    <source>
        <dbReference type="SAM" id="Phobius"/>
    </source>
</evidence>
<dbReference type="PANTHER" id="PTHR37305:SF1">
    <property type="entry name" value="MEMBRANE PROTEIN"/>
    <property type="match status" value="1"/>
</dbReference>
<gene>
    <name evidence="3" type="ORF">BTBSAS_10017</name>
    <name evidence="2" type="ORF">CNY62_07935</name>
</gene>
<evidence type="ECO:0000313" key="2">
    <source>
        <dbReference type="EMBL" id="ATF26312.1"/>
    </source>
</evidence>
<evidence type="ECO:0000313" key="4">
    <source>
        <dbReference type="Proteomes" id="UP000243591"/>
    </source>
</evidence>
<keyword evidence="1" id="KW-1133">Transmembrane helix</keyword>